<evidence type="ECO:0000256" key="4">
    <source>
        <dbReference type="ARBA" id="ARBA00023212"/>
    </source>
</evidence>
<comment type="subcellular location">
    <subcellularLocation>
        <location evidence="1">Cytoplasm</location>
        <location evidence="1">Cytoskeleton</location>
        <location evidence="1">Cilium axoneme</location>
    </subcellularLocation>
</comment>
<reference evidence="8 9" key="1">
    <citation type="submission" date="2021-06" db="EMBL/GenBank/DDBJ databases">
        <title>Caerostris darwini draft genome.</title>
        <authorList>
            <person name="Kono N."/>
            <person name="Arakawa K."/>
        </authorList>
    </citation>
    <scope>NUCLEOTIDE SEQUENCE [LARGE SCALE GENOMIC DNA]</scope>
</reference>
<comment type="caution">
    <text evidence="8">The sequence shown here is derived from an EMBL/GenBank/DDBJ whole genome shotgun (WGS) entry which is preliminary data.</text>
</comment>
<dbReference type="FunFam" id="2.30.29.170:FF:000004">
    <property type="entry name" value="EF-hand domain containing 2"/>
    <property type="match status" value="1"/>
</dbReference>
<dbReference type="Proteomes" id="UP001054837">
    <property type="component" value="Unassembled WGS sequence"/>
</dbReference>
<keyword evidence="4" id="KW-0206">Cytoskeleton</keyword>
<keyword evidence="2" id="KW-0963">Cytoplasm</keyword>
<feature type="domain" description="DM10" evidence="7">
    <location>
        <begin position="78"/>
        <end position="183"/>
    </location>
</feature>
<dbReference type="PROSITE" id="PS51336">
    <property type="entry name" value="DM10"/>
    <property type="match status" value="3"/>
</dbReference>
<protein>
    <submittedName>
        <fullName evidence="8">EF-hand domain-containing protein 1</fullName>
    </submittedName>
</protein>
<evidence type="ECO:0000256" key="5">
    <source>
        <dbReference type="ARBA" id="ARBA00023273"/>
    </source>
</evidence>
<dbReference type="InterPro" id="IPR006602">
    <property type="entry name" value="DM10_dom"/>
</dbReference>
<evidence type="ECO:0000256" key="6">
    <source>
        <dbReference type="SAM" id="MobiDB-lite"/>
    </source>
</evidence>
<evidence type="ECO:0000256" key="2">
    <source>
        <dbReference type="ARBA" id="ARBA00022490"/>
    </source>
</evidence>
<gene>
    <name evidence="8" type="primary">EFHC1</name>
    <name evidence="8" type="ORF">CDAR_442351</name>
</gene>
<dbReference type="PANTHER" id="PTHR12086">
    <property type="entry name" value="EF-HAND DOMAIN C-TERMINAL CONTAINING PROTEIN"/>
    <property type="match status" value="1"/>
</dbReference>
<sequence length="642" mass="73877">MYCSLKRVELKPRFSRTLSYSKGVAVAQDLGFRGTAKEALRLLDSQNAVLNDERLAELTYGPKRPVIEKFEPHYLKMDSKVLCFDGYIRETVSDSPAETYRIRYLKLYYYLENDTLRVVEPETPNSMLFQGRLLKRGQYMHPCRTRNYTWKDLNIGKDLHLAGRDIHLYDCDTWTKQFLVDAGLEVGEPEQKPSDPYTEMRRATEGRREHRRLEESGLLHFFRNDGKVLRFFGIWKSGDSPQPFVRSIVLKYYLVDDSLSVNENYIPNAGWDSIRATTLTFRDVESGAGMFSAIIGRQKVALDRNKEIAKLPCYLDPSDMDTVAWIKPEHLKTGEDMQILGKTFFLCKSDEFTTHYYKEHFGIDIPQIEVMEKPKPAVFKAIVPPFDFGKNEETLQDCFHPYSKPPKRIPHQFSTKPAEFMNTILRFAAVLDTARETERIRKFVISFFMEDDTLKIHEEPVRNTGFDGGTFLARCRLKKGTPRGKEVFYEPQDLYVGAKLEASGHTFVITDADLLALKFMDNHPEIYTDINVEDEKKLINIAKGKKELTHDSKMRLLADLRNAAIMNYGCHIYPAEAIPDLGSNLPSKDNVLERLFCANLPISQPLLTELVDAFTFEGRTRADDVRAFLLVALGHTKEHPLP</sequence>
<feature type="region of interest" description="Disordered" evidence="6">
    <location>
        <begin position="189"/>
        <end position="208"/>
    </location>
</feature>
<dbReference type="SMART" id="SM00676">
    <property type="entry name" value="DM10"/>
    <property type="match status" value="3"/>
</dbReference>
<feature type="domain" description="DM10" evidence="7">
    <location>
        <begin position="421"/>
        <end position="524"/>
    </location>
</feature>
<evidence type="ECO:0000313" key="8">
    <source>
        <dbReference type="EMBL" id="GIY63572.1"/>
    </source>
</evidence>
<dbReference type="InterPro" id="IPR040193">
    <property type="entry name" value="EFHC1/EFHC2/EFHB"/>
</dbReference>
<name>A0AAV4V062_9ARAC</name>
<evidence type="ECO:0000313" key="9">
    <source>
        <dbReference type="Proteomes" id="UP001054837"/>
    </source>
</evidence>
<keyword evidence="3" id="KW-0677">Repeat</keyword>
<accession>A0AAV4V062</accession>
<evidence type="ECO:0000256" key="1">
    <source>
        <dbReference type="ARBA" id="ARBA00004430"/>
    </source>
</evidence>
<dbReference type="FunFam" id="2.30.29.170:FF:000002">
    <property type="entry name" value="EF-hand domain (C-terminal) containing 1"/>
    <property type="match status" value="1"/>
</dbReference>
<dbReference type="GO" id="GO:0005930">
    <property type="term" value="C:axoneme"/>
    <property type="evidence" value="ECO:0007669"/>
    <property type="project" value="UniProtKB-SubCell"/>
</dbReference>
<proteinExistence type="predicted"/>
<feature type="domain" description="DM10" evidence="7">
    <location>
        <begin position="225"/>
        <end position="361"/>
    </location>
</feature>
<dbReference type="Gene3D" id="2.30.29.170">
    <property type="match status" value="3"/>
</dbReference>
<keyword evidence="5" id="KW-0966">Cell projection</keyword>
<dbReference type="Pfam" id="PF06565">
    <property type="entry name" value="DM10_dom"/>
    <property type="match status" value="3"/>
</dbReference>
<keyword evidence="9" id="KW-1185">Reference proteome</keyword>
<organism evidence="8 9">
    <name type="scientific">Caerostris darwini</name>
    <dbReference type="NCBI Taxonomy" id="1538125"/>
    <lineage>
        <taxon>Eukaryota</taxon>
        <taxon>Metazoa</taxon>
        <taxon>Ecdysozoa</taxon>
        <taxon>Arthropoda</taxon>
        <taxon>Chelicerata</taxon>
        <taxon>Arachnida</taxon>
        <taxon>Araneae</taxon>
        <taxon>Araneomorphae</taxon>
        <taxon>Entelegynae</taxon>
        <taxon>Araneoidea</taxon>
        <taxon>Araneidae</taxon>
        <taxon>Caerostris</taxon>
    </lineage>
</organism>
<evidence type="ECO:0000256" key="3">
    <source>
        <dbReference type="ARBA" id="ARBA00022737"/>
    </source>
</evidence>
<dbReference type="EMBL" id="BPLQ01012194">
    <property type="protein sequence ID" value="GIY63572.1"/>
    <property type="molecule type" value="Genomic_DNA"/>
</dbReference>
<dbReference type="AlphaFoldDB" id="A0AAV4V062"/>
<evidence type="ECO:0000259" key="7">
    <source>
        <dbReference type="PROSITE" id="PS51336"/>
    </source>
</evidence>